<feature type="region of interest" description="Disordered" evidence="1">
    <location>
        <begin position="120"/>
        <end position="141"/>
    </location>
</feature>
<evidence type="ECO:0000256" key="1">
    <source>
        <dbReference type="SAM" id="MobiDB-lite"/>
    </source>
</evidence>
<dbReference type="RefSeq" id="WP_375095924.1">
    <property type="nucleotide sequence ID" value="NZ_JAROCE010000001.1"/>
</dbReference>
<gene>
    <name evidence="3" type="ORF">P5G46_05325</name>
</gene>
<comment type="caution">
    <text evidence="3">The sequence shown here is derived from an EMBL/GenBank/DDBJ whole genome shotgun (WGS) entry which is preliminary data.</text>
</comment>
<proteinExistence type="predicted"/>
<dbReference type="PROSITE" id="PS51257">
    <property type="entry name" value="PROKAR_LIPOPROTEIN"/>
    <property type="match status" value="1"/>
</dbReference>
<evidence type="ECO:0000313" key="3">
    <source>
        <dbReference type="EMBL" id="MFM2719918.1"/>
    </source>
</evidence>
<dbReference type="Proteomes" id="UP001630303">
    <property type="component" value="Unassembled WGS sequence"/>
</dbReference>
<accession>A0ABW9GIP3</accession>
<evidence type="ECO:0000256" key="2">
    <source>
        <dbReference type="SAM" id="SignalP"/>
    </source>
</evidence>
<reference evidence="3 4" key="1">
    <citation type="submission" date="2023-03" db="EMBL/GenBank/DDBJ databases">
        <title>MT1 and MT2 Draft Genomes of Novel Species.</title>
        <authorList>
            <person name="Venkateswaran K."/>
        </authorList>
    </citation>
    <scope>NUCLEOTIDE SEQUENCE [LARGE SCALE GENOMIC DNA]</scope>
    <source>
        <strain evidence="3 4">IF8SW-P5</strain>
    </source>
</reference>
<feature type="signal peptide" evidence="2">
    <location>
        <begin position="1"/>
        <end position="29"/>
    </location>
</feature>
<dbReference type="EMBL" id="JAROCE010000001">
    <property type="protein sequence ID" value="MFM2719918.1"/>
    <property type="molecule type" value="Genomic_DNA"/>
</dbReference>
<sequence length="311" mass="33684">MSFHRNTFAVPAALGIVLILAGCTASSPADDSTATGQSPLTPYLSALFGAASDPNADSAALLEQEKKRQGVIAECMKEQGFDYVPYVDATAYSTVSADDWKPDDRSWVAQNGYGMLRSFEQTPETSEPDPNTKHLESLPESQQRAWNRALLGDYAGEEAPQEWIPARAGCSGKADQQTSADSDEFADLRQALGTLQEKVTSSPEIARADSEWAACMTTAGYSFTNPQGAITSLSQQWMELLGDGSTQPDASAKEKFKTEEIETALADLDCRTKTGYDERVEKVQWAAEEKFVADHRSELDKAKAAAEQGNS</sequence>
<organism evidence="3 4">
    <name type="scientific">Microbacterium mcarthurae</name>
    <dbReference type="NCBI Taxonomy" id="3035918"/>
    <lineage>
        <taxon>Bacteria</taxon>
        <taxon>Bacillati</taxon>
        <taxon>Actinomycetota</taxon>
        <taxon>Actinomycetes</taxon>
        <taxon>Micrococcales</taxon>
        <taxon>Microbacteriaceae</taxon>
        <taxon>Microbacterium</taxon>
    </lineage>
</organism>
<protein>
    <submittedName>
        <fullName evidence="3">Uncharacterized protein</fullName>
    </submittedName>
</protein>
<feature type="chain" id="PRO_5045145455" evidence="2">
    <location>
        <begin position="30"/>
        <end position="311"/>
    </location>
</feature>
<name>A0ABW9GIP3_9MICO</name>
<feature type="compositionally biased region" description="Polar residues" evidence="1">
    <location>
        <begin position="120"/>
        <end position="129"/>
    </location>
</feature>
<evidence type="ECO:0000313" key="4">
    <source>
        <dbReference type="Proteomes" id="UP001630303"/>
    </source>
</evidence>
<keyword evidence="2" id="KW-0732">Signal</keyword>
<keyword evidence="4" id="KW-1185">Reference proteome</keyword>